<keyword evidence="1" id="KW-0808">Transferase</keyword>
<dbReference type="GO" id="GO:0008168">
    <property type="term" value="F:methyltransferase activity"/>
    <property type="evidence" value="ECO:0007669"/>
    <property type="project" value="UniProtKB-KW"/>
</dbReference>
<protein>
    <submittedName>
        <fullName evidence="1">Class I SAM-dependent methyltransferase</fullName>
    </submittedName>
</protein>
<dbReference type="AlphaFoldDB" id="A0A7C2K3L8"/>
<sequence length="339" mass="40146">MDLRNSILRDLKVLYLNKKEELNLCNFNEIKKSQIFDNLKKNLKKIPFLWKFIWYFYNLLNGPFRVRELYKSVELLLKESHSVREELAYLRDSMRNEIAFLKEEMAFRYKELEEFKVLDMEKFVKGKMSDAGTEFYVFFENIFRNGNLKERLKKYLPFIKEVFDKSGRSGVFLDFGCGRGEFMKILKENGIAVIGVEINEEYVKRLKEEGFEVYLKDGIEFLKDLPNNSLVGVSGIHVIEHLEFEKQREFINLSYQKIKPEGLILIETPNPKCFVALANFYIDFTHIKPCPYEFLCFMLESAGFKDLKLILSSPVHREFRTGNPLGDYMDYAVIGFKRE</sequence>
<gene>
    <name evidence="1" type="ORF">ENQ77_00330</name>
</gene>
<reference evidence="1" key="1">
    <citation type="journal article" date="2020" name="mSystems">
        <title>Genome- and Community-Level Interaction Insights into Carbon Utilization and Element Cycling Functions of Hydrothermarchaeota in Hydrothermal Sediment.</title>
        <authorList>
            <person name="Zhou Z."/>
            <person name="Liu Y."/>
            <person name="Xu W."/>
            <person name="Pan J."/>
            <person name="Luo Z.H."/>
            <person name="Li M."/>
        </authorList>
    </citation>
    <scope>NUCLEOTIDE SEQUENCE [LARGE SCALE GENOMIC DNA]</scope>
    <source>
        <strain evidence="1">SpSt-34</strain>
    </source>
</reference>
<dbReference type="InterPro" id="IPR029063">
    <property type="entry name" value="SAM-dependent_MTases_sf"/>
</dbReference>
<dbReference type="CDD" id="cd02440">
    <property type="entry name" value="AdoMet_MTases"/>
    <property type="match status" value="1"/>
</dbReference>
<proteinExistence type="predicted"/>
<dbReference type="GO" id="GO:0032259">
    <property type="term" value="P:methylation"/>
    <property type="evidence" value="ECO:0007669"/>
    <property type="project" value="UniProtKB-KW"/>
</dbReference>
<dbReference type="Gene3D" id="3.40.50.150">
    <property type="entry name" value="Vaccinia Virus protein VP39"/>
    <property type="match status" value="1"/>
</dbReference>
<dbReference type="PANTHER" id="PTHR43861">
    <property type="entry name" value="TRANS-ACONITATE 2-METHYLTRANSFERASE-RELATED"/>
    <property type="match status" value="1"/>
</dbReference>
<organism evidence="1">
    <name type="scientific">candidate division WOR-3 bacterium</name>
    <dbReference type="NCBI Taxonomy" id="2052148"/>
    <lineage>
        <taxon>Bacteria</taxon>
        <taxon>Bacteria division WOR-3</taxon>
    </lineage>
</organism>
<dbReference type="Pfam" id="PF13489">
    <property type="entry name" value="Methyltransf_23"/>
    <property type="match status" value="1"/>
</dbReference>
<dbReference type="EMBL" id="DSOL01000006">
    <property type="protein sequence ID" value="HEN27129.1"/>
    <property type="molecule type" value="Genomic_DNA"/>
</dbReference>
<dbReference type="SUPFAM" id="SSF53335">
    <property type="entry name" value="S-adenosyl-L-methionine-dependent methyltransferases"/>
    <property type="match status" value="1"/>
</dbReference>
<accession>A0A7C2K3L8</accession>
<comment type="caution">
    <text evidence="1">The sequence shown here is derived from an EMBL/GenBank/DDBJ whole genome shotgun (WGS) entry which is preliminary data.</text>
</comment>
<name>A0A7C2K3L8_UNCW3</name>
<keyword evidence="1" id="KW-0489">Methyltransferase</keyword>
<evidence type="ECO:0000313" key="1">
    <source>
        <dbReference type="EMBL" id="HEN27129.1"/>
    </source>
</evidence>